<dbReference type="EMBL" id="JACGXN010000001">
    <property type="protein sequence ID" value="MBA8876332.1"/>
    <property type="molecule type" value="Genomic_DNA"/>
</dbReference>
<protein>
    <submittedName>
        <fullName evidence="1">Uncharacterized protein</fullName>
    </submittedName>
</protein>
<evidence type="ECO:0000313" key="2">
    <source>
        <dbReference type="Proteomes" id="UP000549052"/>
    </source>
</evidence>
<dbReference type="Proteomes" id="UP000549052">
    <property type="component" value="Unassembled WGS sequence"/>
</dbReference>
<organism evidence="1 2">
    <name type="scientific">Phyllobacterium myrsinacearum</name>
    <dbReference type="NCBI Taxonomy" id="28101"/>
    <lineage>
        <taxon>Bacteria</taxon>
        <taxon>Pseudomonadati</taxon>
        <taxon>Pseudomonadota</taxon>
        <taxon>Alphaproteobacteria</taxon>
        <taxon>Hyphomicrobiales</taxon>
        <taxon>Phyllobacteriaceae</taxon>
        <taxon>Phyllobacterium</taxon>
    </lineage>
</organism>
<dbReference type="InterPro" id="IPR010889">
    <property type="entry name" value="DUF1515"/>
</dbReference>
<dbReference type="AlphaFoldDB" id="A0A839EBJ5"/>
<dbReference type="Pfam" id="PF07439">
    <property type="entry name" value="DUF1515"/>
    <property type="match status" value="1"/>
</dbReference>
<reference evidence="1 2" key="1">
    <citation type="submission" date="2020-07" db="EMBL/GenBank/DDBJ databases">
        <title>Genomic Encyclopedia of Type Strains, Phase IV (KMG-V): Genome sequencing to study the core and pangenomes of soil and plant-associated prokaryotes.</title>
        <authorList>
            <person name="Whitman W."/>
        </authorList>
    </citation>
    <scope>NUCLEOTIDE SEQUENCE [LARGE SCALE GENOMIC DNA]</scope>
    <source>
        <strain evidence="1 2">AN3</strain>
    </source>
</reference>
<evidence type="ECO:0000313" key="1">
    <source>
        <dbReference type="EMBL" id="MBA8876332.1"/>
    </source>
</evidence>
<sequence>MDASDRRAGAETREVDEKQAVVHRRMDGLIEKVSGIKIHMASISAKIDDSKKIRDEMKKVDGDRGLVGLAGTALGVTLANSVEWLARPFHRRGPAIVNGGRISPGLMLTLESDNNPNVGTWYDNFKKQQSDTLNPICERV</sequence>
<name>A0A839EBJ5_9HYPH</name>
<proteinExistence type="predicted"/>
<comment type="caution">
    <text evidence="1">The sequence shown here is derived from an EMBL/GenBank/DDBJ whole genome shotgun (WGS) entry which is preliminary data.</text>
</comment>
<accession>A0A839EBJ5</accession>
<keyword evidence="2" id="KW-1185">Reference proteome</keyword>
<gene>
    <name evidence="1" type="ORF">FHW16_000014</name>
</gene>